<sequence>MPRVFNDESLKESSEVSNKSEINLNKSSAQGRDISYKQRNNSNEFNDFSGINTGIHNLKGAHSEASNLEISKLKDTTDQKVNKNIKMKPVISSLKQIDPKRVMSQETSPQKKRKNKVVQLKNAYCSSSQSNLRFLKTHMKNPKAYENQSQANFPKTEREAVFKRTNLGFNQKDRNRRLAKSGSWREEISSAFASQRAPVIPAIFRNKSNRSPENKPRLVEGTKTPSLKSKILRKETNSKVPQTKNSKTYTDRFSSIKEEVPKRNMGISNENFTLTDREIEIARLIGDNKKDLIKNTLEEQDNIKQLAKIMINLKEKSGQGNIAASLPERYTIEEMLNVIDTNLDSNLKSRRLHPDKEKSKKVIIPSSFAQNQDKEMFQFLMNNQPLEEEKVKVVVSDDNTKINQIENKISNIQMLHDMNTFRFFKDFSFPIEIESLKAFCKLNEKSLHTKMIKNLMVFERLFIDYEENTEKKGEPDIQTMIKYIQEGSLSKSNFCSLKNIKNIEKEYASHPEMTDDLRKHLQQKFSTKFSMNERKQMQIMKLWMNYMKEQFVEKDSNSLLNKLRNSQVIMCFSICYLCQQLAIECKEKSDILSTILELYFNIFNNYETVIESRLEARKKNIMKQEMERLEKQYKELKDNLYKEYSTPYRPSVVTNSKKKEEIPTSHIKKQERRKIPQKSPKPTEKKSSPKRKSQLYTTPLKKEDNVEEEQKDKSCNPILDETISNIKFQNESFEEQKEFLMTDSTSEASYSTICVDIPSRRCQSTGFPTYKKISMGEIESQCKTEVTEVGEPKPFADAKIQTDDVEMYKLSSNNHIFHLAQNSYLTPVEQRLIDKLNIESKKGSRQNKIISLLMKNSDYSLRVQDCHHSDKLNALLDSEYMMPIYYNNLYEKIDKMLAAGEEFRYGSEPTETINSEENEDFSEVDLDDSDEVFNSTDRYKNIPKSLLKTISSLKKSGLNLTRKDLVHKFSDKLMDGKNPSNYKKKKSNSDLEQVNLEEEKRLYEETKALLDEEIDGFEDAEELEAELPRRIHEAMANLEKRMKYLKKDEFGDPIIEDGYLEEPRGKNLQLSALRLSNLLGMLFKKNPLPEFQDEINKLMLNFSSSGEPDLDEVKNKIMTGKGLGGILGMIQKNMQKTKAVTKNMGGLNNYPPGFSPSRRKSSFVNFDKGKKGSGLADIARTLMKNKNSPGNGINFATSPGSGTGSDYYYCKNCGSKVPAKDDKEIQTDSTDISEGIKIKEPSRRKSRRGSVLDPNKIVKHLPTQQNFGDGLLSSLTKRMETKSFKNNNNQKIKTTKKQGFNFNHPSATMNFTNYEGFATPNSRDPFSFRLFNLSKSGFSGSAKGFKLPNFIFIFVQKYRQGHKSVKSVNNLSMKMMIKQMSQFYSEKVSQAKDSVNIRNATILEFVYEYLQNRYGKTPILERKVKEILLTTLKNEAKFKSIKLFAKFMGISLTSAYTNDDLSMYYILNRQFYINDAYVEANSVKREFNFNNGKMNVGRVLDQIRLYFSVKVSPKNMAKLVSEIQSKLPGHEKEGNSKSRFAQDPSSKDLYGQVIDCEDVYFACIKSYQNYKQNIVQYFLDKNLITVENDEEDSIDTGSIIEEKEELMEESFNEENKSDFLNPTPRAKKVKKPINVKDIMLDQVYSFDEFKNIFNSINKSVQFTSDSLEVIFDKYSLFKGEEKKITLESIAAIVFKFEILAI</sequence>
<keyword evidence="4" id="KW-1185">Reference proteome</keyword>
<gene>
    <name evidence="3" type="ORF">ECRASSUSDP1_LOCUS25207</name>
</gene>
<accession>A0AAD1Y1S0</accession>
<comment type="caution">
    <text evidence="3">The sequence shown here is derived from an EMBL/GenBank/DDBJ whole genome shotgun (WGS) entry which is preliminary data.</text>
</comment>
<protein>
    <submittedName>
        <fullName evidence="3">Uncharacterized protein</fullName>
    </submittedName>
</protein>
<evidence type="ECO:0000313" key="3">
    <source>
        <dbReference type="EMBL" id="CAI2383698.1"/>
    </source>
</evidence>
<feature type="compositionally biased region" description="Polar residues" evidence="2">
    <location>
        <begin position="15"/>
        <end position="30"/>
    </location>
</feature>
<feature type="region of interest" description="Disordered" evidence="2">
    <location>
        <begin position="1"/>
        <end position="41"/>
    </location>
</feature>
<feature type="compositionally biased region" description="Basic and acidic residues" evidence="2">
    <location>
        <begin position="1"/>
        <end position="14"/>
    </location>
</feature>
<evidence type="ECO:0000313" key="4">
    <source>
        <dbReference type="Proteomes" id="UP001295684"/>
    </source>
</evidence>
<reference evidence="3" key="1">
    <citation type="submission" date="2023-07" db="EMBL/GenBank/DDBJ databases">
        <authorList>
            <consortium name="AG Swart"/>
            <person name="Singh M."/>
            <person name="Singh A."/>
            <person name="Seah K."/>
            <person name="Emmerich C."/>
        </authorList>
    </citation>
    <scope>NUCLEOTIDE SEQUENCE</scope>
    <source>
        <strain evidence="3">DP1</strain>
    </source>
</reference>
<keyword evidence="1" id="KW-0175">Coiled coil</keyword>
<organism evidence="3 4">
    <name type="scientific">Euplotes crassus</name>
    <dbReference type="NCBI Taxonomy" id="5936"/>
    <lineage>
        <taxon>Eukaryota</taxon>
        <taxon>Sar</taxon>
        <taxon>Alveolata</taxon>
        <taxon>Ciliophora</taxon>
        <taxon>Intramacronucleata</taxon>
        <taxon>Spirotrichea</taxon>
        <taxon>Hypotrichia</taxon>
        <taxon>Euplotida</taxon>
        <taxon>Euplotidae</taxon>
        <taxon>Moneuplotes</taxon>
    </lineage>
</organism>
<dbReference type="EMBL" id="CAMPGE010025996">
    <property type="protein sequence ID" value="CAI2383698.1"/>
    <property type="molecule type" value="Genomic_DNA"/>
</dbReference>
<evidence type="ECO:0000256" key="1">
    <source>
        <dbReference type="SAM" id="Coils"/>
    </source>
</evidence>
<feature type="coiled-coil region" evidence="1">
    <location>
        <begin position="612"/>
        <end position="646"/>
    </location>
</feature>
<feature type="compositionally biased region" description="Basic residues" evidence="2">
    <location>
        <begin position="666"/>
        <end position="676"/>
    </location>
</feature>
<feature type="region of interest" description="Disordered" evidence="2">
    <location>
        <begin position="652"/>
        <end position="716"/>
    </location>
</feature>
<evidence type="ECO:0000256" key="2">
    <source>
        <dbReference type="SAM" id="MobiDB-lite"/>
    </source>
</evidence>
<feature type="compositionally biased region" description="Basic and acidic residues" evidence="2">
    <location>
        <begin position="700"/>
        <end position="714"/>
    </location>
</feature>
<name>A0AAD1Y1S0_EUPCR</name>
<proteinExistence type="predicted"/>
<dbReference type="Proteomes" id="UP001295684">
    <property type="component" value="Unassembled WGS sequence"/>
</dbReference>